<protein>
    <submittedName>
        <fullName evidence="1">Uncharacterized protein</fullName>
    </submittedName>
</protein>
<evidence type="ECO:0000313" key="2">
    <source>
        <dbReference type="Proteomes" id="UP001054837"/>
    </source>
</evidence>
<organism evidence="1 2">
    <name type="scientific">Caerostris darwini</name>
    <dbReference type="NCBI Taxonomy" id="1538125"/>
    <lineage>
        <taxon>Eukaryota</taxon>
        <taxon>Metazoa</taxon>
        <taxon>Ecdysozoa</taxon>
        <taxon>Arthropoda</taxon>
        <taxon>Chelicerata</taxon>
        <taxon>Arachnida</taxon>
        <taxon>Araneae</taxon>
        <taxon>Araneomorphae</taxon>
        <taxon>Entelegynae</taxon>
        <taxon>Araneoidea</taxon>
        <taxon>Araneidae</taxon>
        <taxon>Caerostris</taxon>
    </lineage>
</organism>
<dbReference type="Proteomes" id="UP001054837">
    <property type="component" value="Unassembled WGS sequence"/>
</dbReference>
<accession>A0AAV4QK24</accession>
<comment type="caution">
    <text evidence="1">The sequence shown here is derived from an EMBL/GenBank/DDBJ whole genome shotgun (WGS) entry which is preliminary data.</text>
</comment>
<proteinExistence type="predicted"/>
<evidence type="ECO:0000313" key="1">
    <source>
        <dbReference type="EMBL" id="GIY08597.1"/>
    </source>
</evidence>
<keyword evidence="2" id="KW-1185">Reference proteome</keyword>
<sequence length="122" mass="13804">MYLFCQQKAEYQTEPINFHQKLLDGKTPSKDNFIQKKPPSRQGIVINRLNLYQHNAPTFHSICGDRGSLTDKWICTGEDKKEPWISSAVFQKSGSAPTHAFRLAINSLKHSPPNFDLGVVFG</sequence>
<dbReference type="EMBL" id="BPLQ01004536">
    <property type="protein sequence ID" value="GIY08597.1"/>
    <property type="molecule type" value="Genomic_DNA"/>
</dbReference>
<gene>
    <name evidence="1" type="ORF">CDAR_433061</name>
</gene>
<dbReference type="AlphaFoldDB" id="A0AAV4QK24"/>
<name>A0AAV4QK24_9ARAC</name>
<reference evidence="1 2" key="1">
    <citation type="submission" date="2021-06" db="EMBL/GenBank/DDBJ databases">
        <title>Caerostris darwini draft genome.</title>
        <authorList>
            <person name="Kono N."/>
            <person name="Arakawa K."/>
        </authorList>
    </citation>
    <scope>NUCLEOTIDE SEQUENCE [LARGE SCALE GENOMIC DNA]</scope>
</reference>